<dbReference type="InterPro" id="IPR005119">
    <property type="entry name" value="LysR_subst-bd"/>
</dbReference>
<dbReference type="InterPro" id="IPR036390">
    <property type="entry name" value="WH_DNA-bd_sf"/>
</dbReference>
<sequence>MSAIDVDHARPIAGEVAQMSMRRFNLNMLPVLDALLRHRNVTRAGKEIGLSQSATSHALLRLRDQLGDDLLIQSGRTLSLTHRAKAIAGPLEAALEAIERLLDNRTFDPKTSVRSFKIGTADHISALLLPGIMRAIEDSTGLIVHTDWVDRDVGKKLRSGELDVAILPLGQVDSDLHMCPLFEDELVLVAAASNDNVTEGMTLDQFLSLPYAGFGREMADFQSFADGQMSRSQILPRRVLSVTEFMLLPYLICRSTYVTILHRRMAESVMTTSPIKIVSLPFAAERVKMSLYWSHQADSEAGHRWFREQILLARDEIC</sequence>
<dbReference type="InterPro" id="IPR050389">
    <property type="entry name" value="LysR-type_TF"/>
</dbReference>
<dbReference type="GO" id="GO:0003677">
    <property type="term" value="F:DNA binding"/>
    <property type="evidence" value="ECO:0007669"/>
    <property type="project" value="UniProtKB-KW"/>
</dbReference>
<dbReference type="PANTHER" id="PTHR30118:SF15">
    <property type="entry name" value="TRANSCRIPTIONAL REGULATORY PROTEIN"/>
    <property type="match status" value="1"/>
</dbReference>
<keyword evidence="7" id="KW-1185">Reference proteome</keyword>
<name>A0A7W6A186_9SPHN</name>
<dbReference type="InterPro" id="IPR037402">
    <property type="entry name" value="YidZ_PBP2"/>
</dbReference>
<organism evidence="6 7">
    <name type="scientific">Novosphingobium hassiacum</name>
    <dbReference type="NCBI Taxonomy" id="173676"/>
    <lineage>
        <taxon>Bacteria</taxon>
        <taxon>Pseudomonadati</taxon>
        <taxon>Pseudomonadota</taxon>
        <taxon>Alphaproteobacteria</taxon>
        <taxon>Sphingomonadales</taxon>
        <taxon>Sphingomonadaceae</taxon>
        <taxon>Novosphingobium</taxon>
    </lineage>
</organism>
<dbReference type="Gene3D" id="1.10.10.10">
    <property type="entry name" value="Winged helix-like DNA-binding domain superfamily/Winged helix DNA-binding domain"/>
    <property type="match status" value="1"/>
</dbReference>
<dbReference type="Proteomes" id="UP000562395">
    <property type="component" value="Unassembled WGS sequence"/>
</dbReference>
<reference evidence="6 7" key="1">
    <citation type="submission" date="2020-08" db="EMBL/GenBank/DDBJ databases">
        <title>Genomic Encyclopedia of Type Strains, Phase IV (KMG-IV): sequencing the most valuable type-strain genomes for metagenomic binning, comparative biology and taxonomic classification.</title>
        <authorList>
            <person name="Goeker M."/>
        </authorList>
    </citation>
    <scope>NUCLEOTIDE SEQUENCE [LARGE SCALE GENOMIC DNA]</scope>
    <source>
        <strain evidence="6 7">DSM 14552</strain>
    </source>
</reference>
<dbReference type="PANTHER" id="PTHR30118">
    <property type="entry name" value="HTH-TYPE TRANSCRIPTIONAL REGULATOR LEUO-RELATED"/>
    <property type="match status" value="1"/>
</dbReference>
<dbReference type="SUPFAM" id="SSF46785">
    <property type="entry name" value="Winged helix' DNA-binding domain"/>
    <property type="match status" value="1"/>
</dbReference>
<dbReference type="SUPFAM" id="SSF53850">
    <property type="entry name" value="Periplasmic binding protein-like II"/>
    <property type="match status" value="1"/>
</dbReference>
<keyword evidence="4" id="KW-0804">Transcription</keyword>
<evidence type="ECO:0000256" key="1">
    <source>
        <dbReference type="ARBA" id="ARBA00009437"/>
    </source>
</evidence>
<dbReference type="CDD" id="cd08417">
    <property type="entry name" value="PBP2_Nitroaromatics_like"/>
    <property type="match status" value="1"/>
</dbReference>
<feature type="domain" description="HTH lysR-type" evidence="5">
    <location>
        <begin position="24"/>
        <end position="81"/>
    </location>
</feature>
<dbReference type="Pfam" id="PF00126">
    <property type="entry name" value="HTH_1"/>
    <property type="match status" value="1"/>
</dbReference>
<gene>
    <name evidence="6" type="ORF">GGQ88_003634</name>
</gene>
<proteinExistence type="inferred from homology"/>
<evidence type="ECO:0000313" key="6">
    <source>
        <dbReference type="EMBL" id="MBB3862334.1"/>
    </source>
</evidence>
<dbReference type="EMBL" id="JACICY010000012">
    <property type="protein sequence ID" value="MBB3862334.1"/>
    <property type="molecule type" value="Genomic_DNA"/>
</dbReference>
<dbReference type="AlphaFoldDB" id="A0A7W6A186"/>
<evidence type="ECO:0000256" key="3">
    <source>
        <dbReference type="ARBA" id="ARBA00023125"/>
    </source>
</evidence>
<comment type="caution">
    <text evidence="6">The sequence shown here is derived from an EMBL/GenBank/DDBJ whole genome shotgun (WGS) entry which is preliminary data.</text>
</comment>
<keyword evidence="3 6" id="KW-0238">DNA-binding</keyword>
<dbReference type="Gene3D" id="3.40.190.10">
    <property type="entry name" value="Periplasmic binding protein-like II"/>
    <property type="match status" value="2"/>
</dbReference>
<dbReference type="InterPro" id="IPR000847">
    <property type="entry name" value="LysR_HTH_N"/>
</dbReference>
<evidence type="ECO:0000256" key="2">
    <source>
        <dbReference type="ARBA" id="ARBA00023015"/>
    </source>
</evidence>
<evidence type="ECO:0000313" key="7">
    <source>
        <dbReference type="Proteomes" id="UP000562395"/>
    </source>
</evidence>
<dbReference type="InterPro" id="IPR036388">
    <property type="entry name" value="WH-like_DNA-bd_sf"/>
</dbReference>
<evidence type="ECO:0000256" key="4">
    <source>
        <dbReference type="ARBA" id="ARBA00023163"/>
    </source>
</evidence>
<dbReference type="PROSITE" id="PS50931">
    <property type="entry name" value="HTH_LYSR"/>
    <property type="match status" value="1"/>
</dbReference>
<keyword evidence="2" id="KW-0805">Transcription regulation</keyword>
<dbReference type="Pfam" id="PF03466">
    <property type="entry name" value="LysR_substrate"/>
    <property type="match status" value="1"/>
</dbReference>
<evidence type="ECO:0000259" key="5">
    <source>
        <dbReference type="PROSITE" id="PS50931"/>
    </source>
</evidence>
<accession>A0A7W6A186</accession>
<protein>
    <submittedName>
        <fullName evidence="6">DNA-binding transcriptional LysR family regulator</fullName>
    </submittedName>
</protein>
<dbReference type="GO" id="GO:0003700">
    <property type="term" value="F:DNA-binding transcription factor activity"/>
    <property type="evidence" value="ECO:0007669"/>
    <property type="project" value="InterPro"/>
</dbReference>
<comment type="similarity">
    <text evidence="1">Belongs to the LysR transcriptional regulatory family.</text>
</comment>